<organism evidence="8 9">
    <name type="scientific">Stylosanthes scabra</name>
    <dbReference type="NCBI Taxonomy" id="79078"/>
    <lineage>
        <taxon>Eukaryota</taxon>
        <taxon>Viridiplantae</taxon>
        <taxon>Streptophyta</taxon>
        <taxon>Embryophyta</taxon>
        <taxon>Tracheophyta</taxon>
        <taxon>Spermatophyta</taxon>
        <taxon>Magnoliopsida</taxon>
        <taxon>eudicotyledons</taxon>
        <taxon>Gunneridae</taxon>
        <taxon>Pentapetalae</taxon>
        <taxon>rosids</taxon>
        <taxon>fabids</taxon>
        <taxon>Fabales</taxon>
        <taxon>Fabaceae</taxon>
        <taxon>Papilionoideae</taxon>
        <taxon>50 kb inversion clade</taxon>
        <taxon>dalbergioids sensu lato</taxon>
        <taxon>Dalbergieae</taxon>
        <taxon>Pterocarpus clade</taxon>
        <taxon>Stylosanthes</taxon>
    </lineage>
</organism>
<dbReference type="Proteomes" id="UP001341840">
    <property type="component" value="Unassembled WGS sequence"/>
</dbReference>
<protein>
    <recommendedName>
        <fullName evidence="7">BURP domain-containing protein</fullName>
    </recommendedName>
</protein>
<keyword evidence="5" id="KW-0732">Signal</keyword>
<keyword evidence="6" id="KW-0325">Glycoprotein</keyword>
<sequence length="201" mass="23083">MTVSHSRAIPTPPLLMSTLVAVWSKHGVEQRMFFYESMLKEGTIMLMPDIMDKIPTTLFLPRSILSKLSFSTSELKRIFKESDESIMDMMIKDSVEEYTSAPVGQRQNGVLDSTKNLNDSKKHVMVDNVKGINGTNYISCHKELFSYLLYYCHFVPETRVYEPDLLDPNRLIPKLRLTMVLLSVTWTPLLRARDSKDSGRD</sequence>
<dbReference type="PANTHER" id="PTHR31458:SF2">
    <property type="entry name" value="POLYGALACTURONASE 1 BETA-LIKE PROTEIN 2"/>
    <property type="match status" value="1"/>
</dbReference>
<evidence type="ECO:0000256" key="3">
    <source>
        <dbReference type="ARBA" id="ARBA00022512"/>
    </source>
</evidence>
<keyword evidence="3" id="KW-0964">Secreted</keyword>
<proteinExistence type="predicted"/>
<gene>
    <name evidence="8" type="ORF">PIB30_055744</name>
</gene>
<keyword evidence="4" id="KW-0052">Apoplast</keyword>
<dbReference type="InterPro" id="IPR051897">
    <property type="entry name" value="PG-associated_BURP"/>
</dbReference>
<evidence type="ECO:0000313" key="9">
    <source>
        <dbReference type="Proteomes" id="UP001341840"/>
    </source>
</evidence>
<name>A0ABU6SJ94_9FABA</name>
<dbReference type="Pfam" id="PF03181">
    <property type="entry name" value="BURP"/>
    <property type="match status" value="1"/>
</dbReference>
<dbReference type="PANTHER" id="PTHR31458">
    <property type="entry name" value="POLYGALACTURONASE 1 BETA-LIKE PROTEIN 2"/>
    <property type="match status" value="1"/>
</dbReference>
<evidence type="ECO:0000256" key="5">
    <source>
        <dbReference type="ARBA" id="ARBA00022729"/>
    </source>
</evidence>
<accession>A0ABU6SJ94</accession>
<feature type="domain" description="BURP" evidence="7">
    <location>
        <begin position="31"/>
        <end position="189"/>
    </location>
</feature>
<evidence type="ECO:0000256" key="4">
    <source>
        <dbReference type="ARBA" id="ARBA00022523"/>
    </source>
</evidence>
<evidence type="ECO:0000259" key="7">
    <source>
        <dbReference type="SMART" id="SM01045"/>
    </source>
</evidence>
<evidence type="ECO:0000313" key="8">
    <source>
        <dbReference type="EMBL" id="MED6136396.1"/>
    </source>
</evidence>
<reference evidence="8 9" key="1">
    <citation type="journal article" date="2023" name="Plants (Basel)">
        <title>Bridging the Gap: Combining Genomics and Transcriptomics Approaches to Understand Stylosanthes scabra, an Orphan Legume from the Brazilian Caatinga.</title>
        <authorList>
            <person name="Ferreira-Neto J.R.C."/>
            <person name="da Silva M.D."/>
            <person name="Binneck E."/>
            <person name="de Melo N.F."/>
            <person name="da Silva R.H."/>
            <person name="de Melo A.L.T.M."/>
            <person name="Pandolfi V."/>
            <person name="Bustamante F.O."/>
            <person name="Brasileiro-Vidal A.C."/>
            <person name="Benko-Iseppon A.M."/>
        </authorList>
    </citation>
    <scope>NUCLEOTIDE SEQUENCE [LARGE SCALE GENOMIC DNA]</scope>
    <source>
        <tissue evidence="8">Leaves</tissue>
    </source>
</reference>
<keyword evidence="3" id="KW-0134">Cell wall</keyword>
<dbReference type="InterPro" id="IPR004873">
    <property type="entry name" value="BURP_dom"/>
</dbReference>
<comment type="subcellular location">
    <subcellularLocation>
        <location evidence="1">Secreted</location>
        <location evidence="1">Cell wall</location>
    </subcellularLocation>
    <subcellularLocation>
        <location evidence="2">Secreted</location>
        <location evidence="2">Extracellular space</location>
        <location evidence="2">Apoplast</location>
    </subcellularLocation>
</comment>
<evidence type="ECO:0000256" key="2">
    <source>
        <dbReference type="ARBA" id="ARBA00004271"/>
    </source>
</evidence>
<evidence type="ECO:0000256" key="1">
    <source>
        <dbReference type="ARBA" id="ARBA00004191"/>
    </source>
</evidence>
<keyword evidence="9" id="KW-1185">Reference proteome</keyword>
<dbReference type="SMART" id="SM01045">
    <property type="entry name" value="BURP"/>
    <property type="match status" value="1"/>
</dbReference>
<dbReference type="EMBL" id="JASCZI010060853">
    <property type="protein sequence ID" value="MED6136396.1"/>
    <property type="molecule type" value="Genomic_DNA"/>
</dbReference>
<comment type="caution">
    <text evidence="8">The sequence shown here is derived from an EMBL/GenBank/DDBJ whole genome shotgun (WGS) entry which is preliminary data.</text>
</comment>
<evidence type="ECO:0000256" key="6">
    <source>
        <dbReference type="ARBA" id="ARBA00023180"/>
    </source>
</evidence>